<evidence type="ECO:0000313" key="4">
    <source>
        <dbReference type="EMBL" id="MFC0534225.1"/>
    </source>
</evidence>
<dbReference type="EC" id="2.8.1.-" evidence="4"/>
<dbReference type="SUPFAM" id="SSF52821">
    <property type="entry name" value="Rhodanese/Cell cycle control phosphatase"/>
    <property type="match status" value="2"/>
</dbReference>
<feature type="domain" description="Rhodanese" evidence="3">
    <location>
        <begin position="168"/>
        <end position="275"/>
    </location>
</feature>
<accession>A0ABV6MHM2</accession>
<dbReference type="PANTHER" id="PTHR11364:SF27">
    <property type="entry name" value="SULFURTRANSFERASE"/>
    <property type="match status" value="1"/>
</dbReference>
<dbReference type="PROSITE" id="PS50206">
    <property type="entry name" value="RHODANESE_3"/>
    <property type="match status" value="2"/>
</dbReference>
<dbReference type="Pfam" id="PF00581">
    <property type="entry name" value="Rhodanese"/>
    <property type="match status" value="2"/>
</dbReference>
<dbReference type="InterPro" id="IPR001763">
    <property type="entry name" value="Rhodanese-like_dom"/>
</dbReference>
<evidence type="ECO:0000256" key="2">
    <source>
        <dbReference type="ARBA" id="ARBA00022737"/>
    </source>
</evidence>
<dbReference type="GO" id="GO:0016740">
    <property type="term" value="F:transferase activity"/>
    <property type="evidence" value="ECO:0007669"/>
    <property type="project" value="UniProtKB-KW"/>
</dbReference>
<comment type="caution">
    <text evidence="4">The sequence shown here is derived from an EMBL/GenBank/DDBJ whole genome shotgun (WGS) entry which is preliminary data.</text>
</comment>
<evidence type="ECO:0000259" key="3">
    <source>
        <dbReference type="PROSITE" id="PS50206"/>
    </source>
</evidence>
<keyword evidence="2" id="KW-0677">Repeat</keyword>
<dbReference type="RefSeq" id="WP_377262852.1">
    <property type="nucleotide sequence ID" value="NZ_JBHLUH010000105.1"/>
</dbReference>
<dbReference type="InterPro" id="IPR045078">
    <property type="entry name" value="TST/MPST-like"/>
</dbReference>
<evidence type="ECO:0000256" key="1">
    <source>
        <dbReference type="ARBA" id="ARBA00022679"/>
    </source>
</evidence>
<dbReference type="EMBL" id="JBHLUH010000105">
    <property type="protein sequence ID" value="MFC0534225.1"/>
    <property type="molecule type" value="Genomic_DNA"/>
</dbReference>
<organism evidence="4 5">
    <name type="scientific">Phytohabitans kaempferiae</name>
    <dbReference type="NCBI Taxonomy" id="1620943"/>
    <lineage>
        <taxon>Bacteria</taxon>
        <taxon>Bacillati</taxon>
        <taxon>Actinomycetota</taxon>
        <taxon>Actinomycetes</taxon>
        <taxon>Micromonosporales</taxon>
        <taxon>Micromonosporaceae</taxon>
    </lineage>
</organism>
<dbReference type="SMART" id="SM00450">
    <property type="entry name" value="RHOD"/>
    <property type="match status" value="2"/>
</dbReference>
<dbReference type="Proteomes" id="UP001589867">
    <property type="component" value="Unassembled WGS sequence"/>
</dbReference>
<sequence>MTSNPRRDNLISVADLNALLVSGAPMLLDVRQVGPEHPNRAGYLDGHLPGAQFADLDADLAGTSTGSNGRRPLPHPDTFQATVRRWGIDRGTPVVVYGATRSAAPARAWWLLRWAGVESVKLLDGGLDAWASAGGALAQGHEPRPAQSEFVIKPGQLPNVELPDVAELARVGRLIDARPAVRFAGTADGAGHIPGAINVPADGNFTDDGYLLPADELQVRFMPHGLDTDTPFGAYCGSGVAAAMEVFVLATLGRTARLYVGSASEWTADPNRPLVR</sequence>
<keyword evidence="5" id="KW-1185">Reference proteome</keyword>
<dbReference type="CDD" id="cd01448">
    <property type="entry name" value="TST_Repeat_1"/>
    <property type="match status" value="1"/>
</dbReference>
<feature type="domain" description="Rhodanese" evidence="3">
    <location>
        <begin position="21"/>
        <end position="139"/>
    </location>
</feature>
<dbReference type="InterPro" id="IPR036873">
    <property type="entry name" value="Rhodanese-like_dom_sf"/>
</dbReference>
<keyword evidence="1 4" id="KW-0808">Transferase</keyword>
<evidence type="ECO:0000313" key="5">
    <source>
        <dbReference type="Proteomes" id="UP001589867"/>
    </source>
</evidence>
<dbReference type="PANTHER" id="PTHR11364">
    <property type="entry name" value="THIOSULFATE SULFERTANSFERASE"/>
    <property type="match status" value="1"/>
</dbReference>
<gene>
    <name evidence="4" type="ORF">ACFFIA_42225</name>
</gene>
<protein>
    <submittedName>
        <fullName evidence="4">Sulfurtransferase</fullName>
        <ecNumber evidence="4">2.8.1.-</ecNumber>
    </submittedName>
</protein>
<reference evidence="4 5" key="1">
    <citation type="submission" date="2024-09" db="EMBL/GenBank/DDBJ databases">
        <authorList>
            <person name="Sun Q."/>
            <person name="Mori K."/>
        </authorList>
    </citation>
    <scope>NUCLEOTIDE SEQUENCE [LARGE SCALE GENOMIC DNA]</scope>
    <source>
        <strain evidence="4 5">TBRC 3947</strain>
    </source>
</reference>
<name>A0ABV6MHM2_9ACTN</name>
<dbReference type="Gene3D" id="3.40.250.10">
    <property type="entry name" value="Rhodanese-like domain"/>
    <property type="match status" value="2"/>
</dbReference>
<proteinExistence type="predicted"/>